<evidence type="ECO:0000313" key="3">
    <source>
        <dbReference type="Proteomes" id="UP000324222"/>
    </source>
</evidence>
<protein>
    <submittedName>
        <fullName evidence="2">Uncharacterized protein</fullName>
    </submittedName>
</protein>
<evidence type="ECO:0000256" key="1">
    <source>
        <dbReference type="SAM" id="MobiDB-lite"/>
    </source>
</evidence>
<dbReference type="Proteomes" id="UP000324222">
    <property type="component" value="Unassembled WGS sequence"/>
</dbReference>
<feature type="region of interest" description="Disordered" evidence="1">
    <location>
        <begin position="38"/>
        <end position="58"/>
    </location>
</feature>
<name>A0A5B7IWD6_PORTR</name>
<gene>
    <name evidence="2" type="ORF">E2C01_080537</name>
</gene>
<proteinExistence type="predicted"/>
<feature type="compositionally biased region" description="Basic and acidic residues" evidence="1">
    <location>
        <begin position="101"/>
        <end position="110"/>
    </location>
</feature>
<dbReference type="EMBL" id="VSRR010069436">
    <property type="protein sequence ID" value="MPC85747.1"/>
    <property type="molecule type" value="Genomic_DNA"/>
</dbReference>
<accession>A0A5B7IWD6</accession>
<evidence type="ECO:0000313" key="2">
    <source>
        <dbReference type="EMBL" id="MPC85747.1"/>
    </source>
</evidence>
<organism evidence="2 3">
    <name type="scientific">Portunus trituberculatus</name>
    <name type="common">Swimming crab</name>
    <name type="synonym">Neptunus trituberculatus</name>
    <dbReference type="NCBI Taxonomy" id="210409"/>
    <lineage>
        <taxon>Eukaryota</taxon>
        <taxon>Metazoa</taxon>
        <taxon>Ecdysozoa</taxon>
        <taxon>Arthropoda</taxon>
        <taxon>Crustacea</taxon>
        <taxon>Multicrustacea</taxon>
        <taxon>Malacostraca</taxon>
        <taxon>Eumalacostraca</taxon>
        <taxon>Eucarida</taxon>
        <taxon>Decapoda</taxon>
        <taxon>Pleocyemata</taxon>
        <taxon>Brachyura</taxon>
        <taxon>Eubrachyura</taxon>
        <taxon>Portunoidea</taxon>
        <taxon>Portunidae</taxon>
        <taxon>Portuninae</taxon>
        <taxon>Portunus</taxon>
    </lineage>
</organism>
<keyword evidence="3" id="KW-1185">Reference proteome</keyword>
<comment type="caution">
    <text evidence="2">The sequence shown here is derived from an EMBL/GenBank/DDBJ whole genome shotgun (WGS) entry which is preliminary data.</text>
</comment>
<reference evidence="2 3" key="1">
    <citation type="submission" date="2019-05" db="EMBL/GenBank/DDBJ databases">
        <title>Another draft genome of Portunus trituberculatus and its Hox gene families provides insights of decapod evolution.</title>
        <authorList>
            <person name="Jeong J.-H."/>
            <person name="Song I."/>
            <person name="Kim S."/>
            <person name="Choi T."/>
            <person name="Kim D."/>
            <person name="Ryu S."/>
            <person name="Kim W."/>
        </authorList>
    </citation>
    <scope>NUCLEOTIDE SEQUENCE [LARGE SCALE GENOMIC DNA]</scope>
    <source>
        <tissue evidence="2">Muscle</tissue>
    </source>
</reference>
<feature type="region of interest" description="Disordered" evidence="1">
    <location>
        <begin position="76"/>
        <end position="110"/>
    </location>
</feature>
<dbReference type="AlphaFoldDB" id="A0A5B7IWD6"/>
<sequence length="110" mass="11925">MRDGEQWVRLRLGGRPPQPCIAQRSGWRLAADTAQYHDEHHGEGSLVPGSLNPGRGGVTSESAVRLNLKCCGAAESVQAHRPAQARPSPLAPPGPRLLQEGYERRGRDDV</sequence>